<dbReference type="InterPro" id="IPR001739">
    <property type="entry name" value="Methyl_CpG_DNA-bd"/>
</dbReference>
<protein>
    <recommendedName>
        <fullName evidence="2">MBD domain-containing protein</fullName>
    </recommendedName>
</protein>
<organism evidence="3 4">
    <name type="scientific">Strigamia maritima</name>
    <name type="common">European centipede</name>
    <name type="synonym">Geophilus maritimus</name>
    <dbReference type="NCBI Taxonomy" id="126957"/>
    <lineage>
        <taxon>Eukaryota</taxon>
        <taxon>Metazoa</taxon>
        <taxon>Ecdysozoa</taxon>
        <taxon>Arthropoda</taxon>
        <taxon>Myriapoda</taxon>
        <taxon>Chilopoda</taxon>
        <taxon>Pleurostigmophora</taxon>
        <taxon>Geophilomorpha</taxon>
        <taxon>Linotaeniidae</taxon>
        <taxon>Strigamia</taxon>
    </lineage>
</organism>
<feature type="region of interest" description="Disordered" evidence="1">
    <location>
        <begin position="125"/>
        <end position="151"/>
    </location>
</feature>
<dbReference type="InterPro" id="IPR016177">
    <property type="entry name" value="DNA-bd_dom_sf"/>
</dbReference>
<dbReference type="EMBL" id="AFFK01019659">
    <property type="status" value="NOT_ANNOTATED_CDS"/>
    <property type="molecule type" value="Genomic_DNA"/>
</dbReference>
<evidence type="ECO:0000313" key="4">
    <source>
        <dbReference type="Proteomes" id="UP000014500"/>
    </source>
</evidence>
<dbReference type="SMART" id="SM00391">
    <property type="entry name" value="MBD"/>
    <property type="match status" value="1"/>
</dbReference>
<dbReference type="Pfam" id="PF01429">
    <property type="entry name" value="MBD"/>
    <property type="match status" value="1"/>
</dbReference>
<dbReference type="PhylomeDB" id="T1IV22"/>
<proteinExistence type="predicted"/>
<feature type="region of interest" description="Disordered" evidence="1">
    <location>
        <begin position="187"/>
        <end position="206"/>
    </location>
</feature>
<evidence type="ECO:0000256" key="1">
    <source>
        <dbReference type="SAM" id="MobiDB-lite"/>
    </source>
</evidence>
<evidence type="ECO:0000313" key="3">
    <source>
        <dbReference type="EnsemblMetazoa" id="SMAR005011-PA"/>
    </source>
</evidence>
<name>T1IV22_STRMM</name>
<dbReference type="AlphaFoldDB" id="T1IV22"/>
<accession>T1IV22</accession>
<dbReference type="EnsemblMetazoa" id="SMAR005011-RA">
    <property type="protein sequence ID" value="SMAR005011-PA"/>
    <property type="gene ID" value="SMAR005011"/>
</dbReference>
<dbReference type="CDD" id="cd00122">
    <property type="entry name" value="MBD"/>
    <property type="match status" value="1"/>
</dbReference>
<dbReference type="Proteomes" id="UP000014500">
    <property type="component" value="Unassembled WGS sequence"/>
</dbReference>
<sequence length="206" mass="24059">MMRIPHPHVPGSRRRVPHLLFQHLQRRDFPTRDIPLFVSTRKKKFSIATTPLRPTRVAHRVPVPHKPGWERKEVQRQSGATKGQWDVYYYAPGLRTAFRSRPDVKAWCEVHLKEKYKADEYDFNPTHAVDSDIDDDVEQPRDAEVEPEVDNGQQVKLLSRPEVKEYCENELNEPYIAADYDWKPSQKPVDTVVQEPSTEQAVVEPQ</sequence>
<evidence type="ECO:0000259" key="2">
    <source>
        <dbReference type="PROSITE" id="PS50982"/>
    </source>
</evidence>
<dbReference type="HOGENOM" id="CLU_1334855_0_0_1"/>
<keyword evidence="4" id="KW-1185">Reference proteome</keyword>
<reference evidence="4" key="1">
    <citation type="submission" date="2011-05" db="EMBL/GenBank/DDBJ databases">
        <authorList>
            <person name="Richards S.R."/>
            <person name="Qu J."/>
            <person name="Jiang H."/>
            <person name="Jhangiani S.N."/>
            <person name="Agravi P."/>
            <person name="Goodspeed R."/>
            <person name="Gross S."/>
            <person name="Mandapat C."/>
            <person name="Jackson L."/>
            <person name="Mathew T."/>
            <person name="Pu L."/>
            <person name="Thornton R."/>
            <person name="Saada N."/>
            <person name="Wilczek-Boney K.B."/>
            <person name="Lee S."/>
            <person name="Kovar C."/>
            <person name="Wu Y."/>
            <person name="Scherer S.E."/>
            <person name="Worley K.C."/>
            <person name="Muzny D.M."/>
            <person name="Gibbs R."/>
        </authorList>
    </citation>
    <scope>NUCLEOTIDE SEQUENCE</scope>
    <source>
        <strain evidence="4">Brora</strain>
    </source>
</reference>
<dbReference type="GO" id="GO:0003677">
    <property type="term" value="F:DNA binding"/>
    <property type="evidence" value="ECO:0007669"/>
    <property type="project" value="InterPro"/>
</dbReference>
<dbReference type="Gene3D" id="3.30.890.10">
    <property type="entry name" value="Methyl-cpg-binding Protein 2, Chain A"/>
    <property type="match status" value="1"/>
</dbReference>
<feature type="domain" description="MBD" evidence="2">
    <location>
        <begin position="55"/>
        <end position="128"/>
    </location>
</feature>
<dbReference type="SUPFAM" id="SSF54171">
    <property type="entry name" value="DNA-binding domain"/>
    <property type="match status" value="1"/>
</dbReference>
<reference evidence="3" key="2">
    <citation type="submission" date="2015-02" db="UniProtKB">
        <authorList>
            <consortium name="EnsemblMetazoa"/>
        </authorList>
    </citation>
    <scope>IDENTIFICATION</scope>
</reference>
<dbReference type="PROSITE" id="PS50982">
    <property type="entry name" value="MBD"/>
    <property type="match status" value="1"/>
</dbReference>